<proteinExistence type="predicted"/>
<evidence type="ECO:0008006" key="4">
    <source>
        <dbReference type="Google" id="ProtNLM"/>
    </source>
</evidence>
<organism evidence="2 3">
    <name type="scientific">Amniculicola lignicola CBS 123094</name>
    <dbReference type="NCBI Taxonomy" id="1392246"/>
    <lineage>
        <taxon>Eukaryota</taxon>
        <taxon>Fungi</taxon>
        <taxon>Dikarya</taxon>
        <taxon>Ascomycota</taxon>
        <taxon>Pezizomycotina</taxon>
        <taxon>Dothideomycetes</taxon>
        <taxon>Pleosporomycetidae</taxon>
        <taxon>Pleosporales</taxon>
        <taxon>Amniculicolaceae</taxon>
        <taxon>Amniculicola</taxon>
    </lineage>
</organism>
<evidence type="ECO:0000313" key="3">
    <source>
        <dbReference type="Proteomes" id="UP000799779"/>
    </source>
</evidence>
<protein>
    <recommendedName>
        <fullName evidence="4">Magnesium chelatase</fullName>
    </recommendedName>
</protein>
<sequence length="374" mass="41045">MEELDGDIVDKVQALSDIELGALICLVADQHCIIETERRLLDGIEAELCIIAAGLFGLSSAVLECSESTTLDEFGLGILVKEKDEEDDYFSGRSGKGRERFFSTTETPRFSDLRPPPSKSPRPFSPLESRKIANVVIAKNLNEASSQVQVQALELIRGKRNFTRTAVHAAPRPFLFVSLQVDGSARLTTHLNDQFFISHKHQEEDGLPNLEELHGKDPVSDDDASTSSVVRSSPHTFGKLNPNSIVFSAEELSVLSTLTAETRINTEVRAYLHNIVVFMRLHRAVAGGISALATRHLDILSHTLAPLHGLSYISPSLVALAARKIFPHRIIITSPENERSMQWGSSLDAVKAVLDGVTPEDVIEEVLQSVEVPL</sequence>
<gene>
    <name evidence="2" type="ORF">P154DRAFT_572363</name>
</gene>
<dbReference type="OrthoDB" id="444631at2759"/>
<dbReference type="InterPro" id="IPR052041">
    <property type="entry name" value="Nucleic_acid_metab_PIN/TRAM"/>
</dbReference>
<dbReference type="PANTHER" id="PTHR11603">
    <property type="entry name" value="AAA FAMILY ATPASE"/>
    <property type="match status" value="1"/>
</dbReference>
<dbReference type="PANTHER" id="PTHR11603:SF132">
    <property type="entry name" value="C2H2-TYPE DOMAIN-CONTAINING PROTEIN"/>
    <property type="match status" value="1"/>
</dbReference>
<dbReference type="EMBL" id="ML977568">
    <property type="protein sequence ID" value="KAF2004323.1"/>
    <property type="molecule type" value="Genomic_DNA"/>
</dbReference>
<evidence type="ECO:0000256" key="1">
    <source>
        <dbReference type="SAM" id="MobiDB-lite"/>
    </source>
</evidence>
<dbReference type="Gene3D" id="1.10.8.80">
    <property type="entry name" value="Magnesium chelatase subunit I, C-Terminal domain"/>
    <property type="match status" value="1"/>
</dbReference>
<name>A0A6A5WR43_9PLEO</name>
<dbReference type="Proteomes" id="UP000799779">
    <property type="component" value="Unassembled WGS sequence"/>
</dbReference>
<feature type="region of interest" description="Disordered" evidence="1">
    <location>
        <begin position="208"/>
        <end position="235"/>
    </location>
</feature>
<feature type="compositionally biased region" description="Pro residues" evidence="1">
    <location>
        <begin position="114"/>
        <end position="124"/>
    </location>
</feature>
<evidence type="ECO:0000313" key="2">
    <source>
        <dbReference type="EMBL" id="KAF2004323.1"/>
    </source>
</evidence>
<dbReference type="AlphaFoldDB" id="A0A6A5WR43"/>
<keyword evidence="3" id="KW-1185">Reference proteome</keyword>
<reference evidence="2" key="1">
    <citation type="journal article" date="2020" name="Stud. Mycol.">
        <title>101 Dothideomycetes genomes: a test case for predicting lifestyles and emergence of pathogens.</title>
        <authorList>
            <person name="Haridas S."/>
            <person name="Albert R."/>
            <person name="Binder M."/>
            <person name="Bloem J."/>
            <person name="Labutti K."/>
            <person name="Salamov A."/>
            <person name="Andreopoulos B."/>
            <person name="Baker S."/>
            <person name="Barry K."/>
            <person name="Bills G."/>
            <person name="Bluhm B."/>
            <person name="Cannon C."/>
            <person name="Castanera R."/>
            <person name="Culley D."/>
            <person name="Daum C."/>
            <person name="Ezra D."/>
            <person name="Gonzalez J."/>
            <person name="Henrissat B."/>
            <person name="Kuo A."/>
            <person name="Liang C."/>
            <person name="Lipzen A."/>
            <person name="Lutzoni F."/>
            <person name="Magnuson J."/>
            <person name="Mondo S."/>
            <person name="Nolan M."/>
            <person name="Ohm R."/>
            <person name="Pangilinan J."/>
            <person name="Park H.-J."/>
            <person name="Ramirez L."/>
            <person name="Alfaro M."/>
            <person name="Sun H."/>
            <person name="Tritt A."/>
            <person name="Yoshinaga Y."/>
            <person name="Zwiers L.-H."/>
            <person name="Turgeon B."/>
            <person name="Goodwin S."/>
            <person name="Spatafora J."/>
            <person name="Crous P."/>
            <person name="Grigoriev I."/>
        </authorList>
    </citation>
    <scope>NUCLEOTIDE SEQUENCE</scope>
    <source>
        <strain evidence="2">CBS 123094</strain>
    </source>
</reference>
<feature type="region of interest" description="Disordered" evidence="1">
    <location>
        <begin position="105"/>
        <end position="125"/>
    </location>
</feature>
<accession>A0A6A5WR43</accession>